<evidence type="ECO:0000256" key="1">
    <source>
        <dbReference type="ARBA" id="ARBA00022553"/>
    </source>
</evidence>
<keyword evidence="4" id="KW-0418">Kinase</keyword>
<evidence type="ECO:0000256" key="4">
    <source>
        <dbReference type="ARBA" id="ARBA00022777"/>
    </source>
</evidence>
<dbReference type="SUPFAM" id="SSF55874">
    <property type="entry name" value="ATPase domain of HSP90 chaperone/DNA topoisomerase II/histidine kinase"/>
    <property type="match status" value="1"/>
</dbReference>
<dbReference type="NCBIfam" id="TIGR00229">
    <property type="entry name" value="sensory_box"/>
    <property type="match status" value="1"/>
</dbReference>
<name>A0A9E7UMH7_METWO</name>
<dbReference type="Gene3D" id="3.30.450.20">
    <property type="entry name" value="PAS domain"/>
    <property type="match status" value="2"/>
</dbReference>
<proteinExistence type="predicted"/>
<keyword evidence="6" id="KW-0902">Two-component regulatory system</keyword>
<dbReference type="SUPFAM" id="SSF55785">
    <property type="entry name" value="PYP-like sensor domain (PAS domain)"/>
    <property type="match status" value="2"/>
</dbReference>
<dbReference type="GO" id="GO:0006355">
    <property type="term" value="P:regulation of DNA-templated transcription"/>
    <property type="evidence" value="ECO:0007669"/>
    <property type="project" value="InterPro"/>
</dbReference>
<dbReference type="PANTHER" id="PTHR43065:SF23">
    <property type="entry name" value="SENSOR HISTIDINE KINASE PDTAS"/>
    <property type="match status" value="1"/>
</dbReference>
<accession>A0A9E7UMH7</accession>
<evidence type="ECO:0000256" key="3">
    <source>
        <dbReference type="ARBA" id="ARBA00022741"/>
    </source>
</evidence>
<dbReference type="InterPro" id="IPR000014">
    <property type="entry name" value="PAS"/>
</dbReference>
<dbReference type="GO" id="GO:0016301">
    <property type="term" value="F:kinase activity"/>
    <property type="evidence" value="ECO:0007669"/>
    <property type="project" value="UniProtKB-KW"/>
</dbReference>
<dbReference type="PROSITE" id="PS50109">
    <property type="entry name" value="HIS_KIN"/>
    <property type="match status" value="1"/>
</dbReference>
<dbReference type="InterPro" id="IPR003594">
    <property type="entry name" value="HATPase_dom"/>
</dbReference>
<evidence type="ECO:0000313" key="9">
    <source>
        <dbReference type="EMBL" id="UXH32525.1"/>
    </source>
</evidence>
<protein>
    <submittedName>
        <fullName evidence="9">PAS domain S-box protein</fullName>
    </submittedName>
</protein>
<organism evidence="9">
    <name type="scientific">Methanothermobacter wolfeii</name>
    <name type="common">Methanobacterium wolfei</name>
    <dbReference type="NCBI Taxonomy" id="145261"/>
    <lineage>
        <taxon>Archaea</taxon>
        <taxon>Methanobacteriati</taxon>
        <taxon>Methanobacteriota</taxon>
        <taxon>Methanomada group</taxon>
        <taxon>Methanobacteria</taxon>
        <taxon>Methanobacteriales</taxon>
        <taxon>Methanobacteriaceae</taxon>
        <taxon>Methanothermobacter</taxon>
    </lineage>
</organism>
<dbReference type="Pfam" id="PF07568">
    <property type="entry name" value="HisKA_2"/>
    <property type="match status" value="1"/>
</dbReference>
<dbReference type="GO" id="GO:0005524">
    <property type="term" value="F:ATP binding"/>
    <property type="evidence" value="ECO:0007669"/>
    <property type="project" value="UniProtKB-KW"/>
</dbReference>
<dbReference type="InterPro" id="IPR036890">
    <property type="entry name" value="HATPase_C_sf"/>
</dbReference>
<dbReference type="Proteomes" id="UP001065373">
    <property type="component" value="Chromosome"/>
</dbReference>
<gene>
    <name evidence="9" type="ORF">N5910_04385</name>
</gene>
<dbReference type="CDD" id="cd00130">
    <property type="entry name" value="PAS"/>
    <property type="match status" value="1"/>
</dbReference>
<dbReference type="PANTHER" id="PTHR43065">
    <property type="entry name" value="SENSOR HISTIDINE KINASE"/>
    <property type="match status" value="1"/>
</dbReference>
<reference evidence="9" key="1">
    <citation type="submission" date="2022-09" db="EMBL/GenBank/DDBJ databases">
        <title>Characterization of three MwoI isoschizomers from sequenced genome and metagenomes.</title>
        <authorList>
            <person name="Fomenkov A."/>
            <person name="Xu S.Y."/>
            <person name="Roberts R.J."/>
        </authorList>
    </citation>
    <scope>NUCLEOTIDE SEQUENCE</scope>
    <source>
        <strain evidence="9">DSM 2970</strain>
    </source>
</reference>
<evidence type="ECO:0000259" key="8">
    <source>
        <dbReference type="PROSITE" id="PS50112"/>
    </source>
</evidence>
<feature type="domain" description="Histidine kinase" evidence="7">
    <location>
        <begin position="367"/>
        <end position="558"/>
    </location>
</feature>
<keyword evidence="1" id="KW-0597">Phosphoprotein</keyword>
<dbReference type="Pfam" id="PF13426">
    <property type="entry name" value="PAS_9"/>
    <property type="match status" value="1"/>
</dbReference>
<dbReference type="Gene3D" id="3.30.565.10">
    <property type="entry name" value="Histidine kinase-like ATPase, C-terminal domain"/>
    <property type="match status" value="1"/>
</dbReference>
<dbReference type="Pfam" id="PF00989">
    <property type="entry name" value="PAS"/>
    <property type="match status" value="1"/>
</dbReference>
<dbReference type="InterPro" id="IPR035965">
    <property type="entry name" value="PAS-like_dom_sf"/>
</dbReference>
<keyword evidence="3" id="KW-0547">Nucleotide-binding</keyword>
<dbReference type="InterPro" id="IPR005467">
    <property type="entry name" value="His_kinase_dom"/>
</dbReference>
<evidence type="ECO:0000256" key="5">
    <source>
        <dbReference type="ARBA" id="ARBA00022840"/>
    </source>
</evidence>
<evidence type="ECO:0000259" key="7">
    <source>
        <dbReference type="PROSITE" id="PS50109"/>
    </source>
</evidence>
<dbReference type="GO" id="GO:0000160">
    <property type="term" value="P:phosphorelay signal transduction system"/>
    <property type="evidence" value="ECO:0007669"/>
    <property type="project" value="UniProtKB-KW"/>
</dbReference>
<dbReference type="SMART" id="SM00091">
    <property type="entry name" value="PAS"/>
    <property type="match status" value="2"/>
</dbReference>
<dbReference type="GeneID" id="75106463"/>
<dbReference type="PROSITE" id="PS50112">
    <property type="entry name" value="PAS"/>
    <property type="match status" value="1"/>
</dbReference>
<dbReference type="AlphaFoldDB" id="A0A9E7UMH7"/>
<evidence type="ECO:0000256" key="6">
    <source>
        <dbReference type="ARBA" id="ARBA00023012"/>
    </source>
</evidence>
<dbReference type="Pfam" id="PF02518">
    <property type="entry name" value="HATPase_c"/>
    <property type="match status" value="1"/>
</dbReference>
<dbReference type="EMBL" id="CP104550">
    <property type="protein sequence ID" value="UXH32525.1"/>
    <property type="molecule type" value="Genomic_DNA"/>
</dbReference>
<dbReference type="SMART" id="SM00387">
    <property type="entry name" value="HATPase_c"/>
    <property type="match status" value="1"/>
</dbReference>
<evidence type="ECO:0000256" key="2">
    <source>
        <dbReference type="ARBA" id="ARBA00022679"/>
    </source>
</evidence>
<dbReference type="InterPro" id="IPR013767">
    <property type="entry name" value="PAS_fold"/>
</dbReference>
<dbReference type="RefSeq" id="WP_261599844.1">
    <property type="nucleotide sequence ID" value="NZ_CP104550.1"/>
</dbReference>
<dbReference type="InterPro" id="IPR011495">
    <property type="entry name" value="Sig_transdc_His_kin_sub2_dim/P"/>
</dbReference>
<keyword evidence="5" id="KW-0067">ATP-binding</keyword>
<keyword evidence="2" id="KW-0808">Transferase</keyword>
<sequence>MFRILIVRDADDDLSDFVEELGSMGLEVSLTRTIPESMEADLVLVYTIPEKVPGWAARDIQAPLMYLIDFEEDVVVTCPHGCLGKPIRREEIRGCMDFIIKRLLLGEERYRNLFEHINTCVAVYEAVDDGEDFIIKDFNRAAELTEDVKRDDVIGRRVTDVFPGIGDFGLLEVLRRVYRTGQSEHFPAALYHDNRKIGWRDNFVYRLPSGEVVAVYEDLTREKQLEEELEEKERLYRSIFENTGAATTIVDEDTTIVLANREFERLSGYSRKEIEGKKSWTEFVVDADLEKMMKYHQLRRRNPELAPRRYTFGFRTREGEVRYMQMTADMIPGTMKSVASMVDITEIKEADEELRRSLHEKEILLKEIHHRVKNNLQIISSLLNLQTLSTEGVEVRDVLRESQGRIKVMAMIHEHLYQSESLARINFRAYIERLVEDIVISYGAGVRTKIEVDDVEFDVDTAIPLGLIINELVTNSVKYAFPAGTGTVWVKVRSLDGEVAVSVADDGVGLPGDIDPESTDTLGLTLVRILTEQLDGTLTINRDNGTGFRITIRKPSGEHLSGESMA</sequence>
<feature type="domain" description="PAS" evidence="8">
    <location>
        <begin position="232"/>
        <end position="300"/>
    </location>
</feature>